<keyword evidence="3" id="KW-1185">Reference proteome</keyword>
<dbReference type="SMART" id="SM00239">
    <property type="entry name" value="C2"/>
    <property type="match status" value="1"/>
</dbReference>
<dbReference type="InterPro" id="IPR044750">
    <property type="entry name" value="C2_SRC2/BAP"/>
</dbReference>
<dbReference type="PROSITE" id="PS50004">
    <property type="entry name" value="C2"/>
    <property type="match status" value="1"/>
</dbReference>
<evidence type="ECO:0000313" key="3">
    <source>
        <dbReference type="Proteomes" id="UP001408789"/>
    </source>
</evidence>
<feature type="domain" description="C2" evidence="1">
    <location>
        <begin position="1"/>
        <end position="109"/>
    </location>
</feature>
<dbReference type="GO" id="GO:0006952">
    <property type="term" value="P:defense response"/>
    <property type="evidence" value="ECO:0007669"/>
    <property type="project" value="InterPro"/>
</dbReference>
<dbReference type="PANTHER" id="PTHR32246">
    <property type="entry name" value="INGRESSION PROTEIN FIC1"/>
    <property type="match status" value="1"/>
</dbReference>
<evidence type="ECO:0000259" key="1">
    <source>
        <dbReference type="PROSITE" id="PS50004"/>
    </source>
</evidence>
<accession>A0AAP0CJ20</accession>
<dbReference type="CDD" id="cd04051">
    <property type="entry name" value="C2_SRC2_like"/>
    <property type="match status" value="1"/>
</dbReference>
<dbReference type="InterPro" id="IPR035892">
    <property type="entry name" value="C2_domain_sf"/>
</dbReference>
<dbReference type="Proteomes" id="UP001408789">
    <property type="component" value="Unassembled WGS sequence"/>
</dbReference>
<sequence>MAARYELEVTISSAKNLKNINWRHGPLKPYAVVWVDPKNKCSTHVDESGDESPVWDEKLTIPLTGPIEDSTLYIDVVHANAAEDTKPLIGSAKLKLNDVVNEVGIGEVFADDLKLKRPSGRPHGKLEVKVSVRELRYRAPDPYYAPPYGVPPPQYYPAPPPYGGNYPYAAAPYPYGGAPPPQYGQSYGQVGQGYGQGGYGVQQPASGYKGEEEKKGSKYGGMGTGLAVGAAAGLLGGLAIAEGIDYVEDEIAEDAAEKVEEDLGYDVDDD</sequence>
<protein>
    <recommendedName>
        <fullName evidence="1">C2 domain-containing protein</fullName>
    </recommendedName>
</protein>
<proteinExistence type="predicted"/>
<reference evidence="2 3" key="1">
    <citation type="submission" date="2024-04" db="EMBL/GenBank/DDBJ databases">
        <title>The reference genome of an endangered Asteraceae, Deinandra increscens subsp. villosa, native to the Central Coast of California.</title>
        <authorList>
            <person name="Guilliams M."/>
            <person name="Hasenstab-Lehman K."/>
            <person name="Meyer R."/>
            <person name="Mcevoy S."/>
        </authorList>
    </citation>
    <scope>NUCLEOTIDE SEQUENCE [LARGE SCALE GENOMIC DNA]</scope>
    <source>
        <tissue evidence="2">Leaf</tissue>
    </source>
</reference>
<dbReference type="AlphaFoldDB" id="A0AAP0CJ20"/>
<name>A0AAP0CJ20_9ASTR</name>
<organism evidence="2 3">
    <name type="scientific">Deinandra increscens subsp. villosa</name>
    <dbReference type="NCBI Taxonomy" id="3103831"/>
    <lineage>
        <taxon>Eukaryota</taxon>
        <taxon>Viridiplantae</taxon>
        <taxon>Streptophyta</taxon>
        <taxon>Embryophyta</taxon>
        <taxon>Tracheophyta</taxon>
        <taxon>Spermatophyta</taxon>
        <taxon>Magnoliopsida</taxon>
        <taxon>eudicotyledons</taxon>
        <taxon>Gunneridae</taxon>
        <taxon>Pentapetalae</taxon>
        <taxon>asterids</taxon>
        <taxon>campanulids</taxon>
        <taxon>Asterales</taxon>
        <taxon>Asteraceae</taxon>
        <taxon>Asteroideae</taxon>
        <taxon>Heliantheae alliance</taxon>
        <taxon>Madieae</taxon>
        <taxon>Madiinae</taxon>
        <taxon>Deinandra</taxon>
    </lineage>
</organism>
<comment type="caution">
    <text evidence="2">The sequence shown here is derived from an EMBL/GenBank/DDBJ whole genome shotgun (WGS) entry which is preliminary data.</text>
</comment>
<dbReference type="PANTHER" id="PTHR32246:SF20">
    <property type="entry name" value="CALCIUM-DEPENDENT LIPID-BINDING (CALB DOMAIN) FAMILY PROTEIN"/>
    <property type="match status" value="1"/>
</dbReference>
<dbReference type="Gene3D" id="2.60.40.150">
    <property type="entry name" value="C2 domain"/>
    <property type="match status" value="1"/>
</dbReference>
<dbReference type="Pfam" id="PF00168">
    <property type="entry name" value="C2"/>
    <property type="match status" value="1"/>
</dbReference>
<dbReference type="EMBL" id="JBCNJP010000025">
    <property type="protein sequence ID" value="KAK9054935.1"/>
    <property type="molecule type" value="Genomic_DNA"/>
</dbReference>
<evidence type="ECO:0000313" key="2">
    <source>
        <dbReference type="EMBL" id="KAK9054935.1"/>
    </source>
</evidence>
<dbReference type="InterPro" id="IPR000008">
    <property type="entry name" value="C2_dom"/>
</dbReference>
<gene>
    <name evidence="2" type="ORF">SSX86_026014</name>
</gene>
<dbReference type="SUPFAM" id="SSF49562">
    <property type="entry name" value="C2 domain (Calcium/lipid-binding domain, CaLB)"/>
    <property type="match status" value="1"/>
</dbReference>